<dbReference type="RefSeq" id="WP_138256586.1">
    <property type="nucleotide sequence ID" value="NZ_VBUK01000001.1"/>
</dbReference>
<dbReference type="GO" id="GO:0004180">
    <property type="term" value="F:carboxypeptidase activity"/>
    <property type="evidence" value="ECO:0007669"/>
    <property type="project" value="UniProtKB-KW"/>
</dbReference>
<evidence type="ECO:0000256" key="7">
    <source>
        <dbReference type="ARBA" id="ARBA00022645"/>
    </source>
</evidence>
<dbReference type="GO" id="GO:0005576">
    <property type="term" value="C:extracellular region"/>
    <property type="evidence" value="ECO:0007669"/>
    <property type="project" value="UniProtKB-SubCell"/>
</dbReference>
<evidence type="ECO:0000256" key="6">
    <source>
        <dbReference type="ARBA" id="ARBA00022525"/>
    </source>
</evidence>
<dbReference type="Gene3D" id="3.40.630.10">
    <property type="entry name" value="Zn peptidases"/>
    <property type="match status" value="1"/>
</dbReference>
<evidence type="ECO:0000256" key="9">
    <source>
        <dbReference type="ARBA" id="ARBA00022723"/>
    </source>
</evidence>
<keyword evidence="24" id="KW-1185">Reference proteome</keyword>
<evidence type="ECO:0000256" key="1">
    <source>
        <dbReference type="ARBA" id="ARBA00004240"/>
    </source>
</evidence>
<evidence type="ECO:0000256" key="15">
    <source>
        <dbReference type="ARBA" id="ARBA00023049"/>
    </source>
</evidence>
<feature type="domain" description="Peptidase M28" evidence="22">
    <location>
        <begin position="246"/>
        <end position="434"/>
    </location>
</feature>
<evidence type="ECO:0000256" key="19">
    <source>
        <dbReference type="ARBA" id="ARBA00025833"/>
    </source>
</evidence>
<accession>A0A5R8MA52</accession>
<comment type="subcellular location">
    <subcellularLocation>
        <location evidence="1">Endoplasmic reticulum</location>
    </subcellularLocation>
    <subcellularLocation>
        <location evidence="3">Golgi apparatus</location>
    </subcellularLocation>
    <subcellularLocation>
        <location evidence="2">Lysosome</location>
    </subcellularLocation>
    <subcellularLocation>
        <location evidence="4">Secreted</location>
    </subcellularLocation>
</comment>
<proteinExistence type="predicted"/>
<keyword evidence="18" id="KW-0458">Lysosome</keyword>
<dbReference type="InterPro" id="IPR007484">
    <property type="entry name" value="Peptidase_M28"/>
</dbReference>
<evidence type="ECO:0000256" key="12">
    <source>
        <dbReference type="ARBA" id="ARBA00022824"/>
    </source>
</evidence>
<keyword evidence="13" id="KW-0862">Zinc</keyword>
<keyword evidence="15" id="KW-0482">Metalloprotease</keyword>
<keyword evidence="8" id="KW-0645">Protease</keyword>
<keyword evidence="12" id="KW-0256">Endoplasmic reticulum</keyword>
<evidence type="ECO:0000256" key="14">
    <source>
        <dbReference type="ARBA" id="ARBA00023034"/>
    </source>
</evidence>
<evidence type="ECO:0000256" key="13">
    <source>
        <dbReference type="ARBA" id="ARBA00022833"/>
    </source>
</evidence>
<dbReference type="AlphaFoldDB" id="A0A5R8MA52"/>
<evidence type="ECO:0000256" key="11">
    <source>
        <dbReference type="ARBA" id="ARBA00022801"/>
    </source>
</evidence>
<dbReference type="PANTHER" id="PTHR12053:SF3">
    <property type="entry name" value="CARBOXYPEPTIDASE Q"/>
    <property type="match status" value="1"/>
</dbReference>
<dbReference type="GO" id="GO:0005764">
    <property type="term" value="C:lysosome"/>
    <property type="evidence" value="ECO:0007669"/>
    <property type="project" value="UniProtKB-SubCell"/>
</dbReference>
<dbReference type="GO" id="GO:0006508">
    <property type="term" value="P:proteolysis"/>
    <property type="evidence" value="ECO:0007669"/>
    <property type="project" value="UniProtKB-KW"/>
</dbReference>
<evidence type="ECO:0000256" key="18">
    <source>
        <dbReference type="ARBA" id="ARBA00023228"/>
    </source>
</evidence>
<gene>
    <name evidence="23" type="ORF">FEK29_01225</name>
</gene>
<dbReference type="PROSITE" id="PS51257">
    <property type="entry name" value="PROKAR_LIPOPROTEIN"/>
    <property type="match status" value="1"/>
</dbReference>
<evidence type="ECO:0000256" key="5">
    <source>
        <dbReference type="ARBA" id="ARBA00014116"/>
    </source>
</evidence>
<keyword evidence="6" id="KW-0964">Secreted</keyword>
<dbReference type="Pfam" id="PF04389">
    <property type="entry name" value="Peptidase_M28"/>
    <property type="match status" value="1"/>
</dbReference>
<evidence type="ECO:0000256" key="2">
    <source>
        <dbReference type="ARBA" id="ARBA00004371"/>
    </source>
</evidence>
<dbReference type="InterPro" id="IPR003137">
    <property type="entry name" value="PA_domain"/>
</dbReference>
<organism evidence="23 24">
    <name type="scientific">Maribacter aurantiacus</name>
    <dbReference type="NCBI Taxonomy" id="1882343"/>
    <lineage>
        <taxon>Bacteria</taxon>
        <taxon>Pseudomonadati</taxon>
        <taxon>Bacteroidota</taxon>
        <taxon>Flavobacteriia</taxon>
        <taxon>Flavobacteriales</taxon>
        <taxon>Flavobacteriaceae</taxon>
        <taxon>Maribacter</taxon>
    </lineage>
</organism>
<evidence type="ECO:0000256" key="3">
    <source>
        <dbReference type="ARBA" id="ARBA00004555"/>
    </source>
</evidence>
<dbReference type="InterPro" id="IPR046450">
    <property type="entry name" value="PA_dom_sf"/>
</dbReference>
<comment type="subunit">
    <text evidence="19">Homodimer. The monomeric form is inactive while the homodimer is active.</text>
</comment>
<evidence type="ECO:0000256" key="8">
    <source>
        <dbReference type="ARBA" id="ARBA00022670"/>
    </source>
</evidence>
<dbReference type="Gene3D" id="3.50.30.30">
    <property type="match status" value="1"/>
</dbReference>
<dbReference type="EMBL" id="VBUK01000001">
    <property type="protein sequence ID" value="TLF46431.1"/>
    <property type="molecule type" value="Genomic_DNA"/>
</dbReference>
<evidence type="ECO:0000256" key="10">
    <source>
        <dbReference type="ARBA" id="ARBA00022729"/>
    </source>
</evidence>
<dbReference type="PANTHER" id="PTHR12053">
    <property type="entry name" value="PROTEASE FAMILY M28 PLASMA GLUTAMATE CARBOXYPEPTIDASE-RELATED"/>
    <property type="match status" value="1"/>
</dbReference>
<evidence type="ECO:0000256" key="4">
    <source>
        <dbReference type="ARBA" id="ARBA00004613"/>
    </source>
</evidence>
<evidence type="ECO:0000313" key="24">
    <source>
        <dbReference type="Proteomes" id="UP000308382"/>
    </source>
</evidence>
<evidence type="ECO:0000259" key="22">
    <source>
        <dbReference type="Pfam" id="PF04389"/>
    </source>
</evidence>
<comment type="caution">
    <text evidence="23">The sequence shown here is derived from an EMBL/GenBank/DDBJ whole genome shotgun (WGS) entry which is preliminary data.</text>
</comment>
<protein>
    <recommendedName>
        <fullName evidence="5">Carboxypeptidase Q</fullName>
    </recommendedName>
    <alternativeName>
        <fullName evidence="20">Plasma glutamate carboxypeptidase</fullName>
    </alternativeName>
</protein>
<dbReference type="Proteomes" id="UP000308382">
    <property type="component" value="Unassembled WGS sequence"/>
</dbReference>
<dbReference type="Pfam" id="PF02225">
    <property type="entry name" value="PA"/>
    <property type="match status" value="1"/>
</dbReference>
<dbReference type="GO" id="GO:0046872">
    <property type="term" value="F:metal ion binding"/>
    <property type="evidence" value="ECO:0007669"/>
    <property type="project" value="UniProtKB-KW"/>
</dbReference>
<evidence type="ECO:0000256" key="17">
    <source>
        <dbReference type="ARBA" id="ARBA00023180"/>
    </source>
</evidence>
<keyword evidence="14" id="KW-0333">Golgi apparatus</keyword>
<dbReference type="InterPro" id="IPR039866">
    <property type="entry name" value="CPQ"/>
</dbReference>
<dbReference type="SUPFAM" id="SSF52025">
    <property type="entry name" value="PA domain"/>
    <property type="match status" value="1"/>
</dbReference>
<reference evidence="23 24" key="1">
    <citation type="journal article" date="2017" name="Int. J. Syst. Evol. Microbiol.">
        <title>Maripseudobacter aurantiacus gen. nov., sp. nov., a novel member of the family Flavobacteriaceae isolated from a sedimentation basin.</title>
        <authorList>
            <person name="Chen C."/>
            <person name="Su Y."/>
            <person name="Tao T."/>
            <person name="Fu G."/>
            <person name="Zhang C."/>
            <person name="Sun C."/>
            <person name="Zhang X."/>
            <person name="Wu M."/>
        </authorList>
    </citation>
    <scope>NUCLEOTIDE SEQUENCE [LARGE SCALE GENOMIC DNA]</scope>
    <source>
        <strain evidence="24">CDA4</strain>
    </source>
</reference>
<keyword evidence="16" id="KW-0865">Zymogen</keyword>
<evidence type="ECO:0000313" key="23">
    <source>
        <dbReference type="EMBL" id="TLF46431.1"/>
    </source>
</evidence>
<keyword evidence="9" id="KW-0479">Metal-binding</keyword>
<name>A0A5R8MA52_9FLAO</name>
<evidence type="ECO:0000259" key="21">
    <source>
        <dbReference type="Pfam" id="PF02225"/>
    </source>
</evidence>
<dbReference type="SUPFAM" id="SSF53187">
    <property type="entry name" value="Zn-dependent exopeptidases"/>
    <property type="match status" value="1"/>
</dbReference>
<keyword evidence="7" id="KW-0121">Carboxypeptidase</keyword>
<keyword evidence="17" id="KW-0325">Glycoprotein</keyword>
<feature type="domain" description="PA" evidence="21">
    <location>
        <begin position="121"/>
        <end position="220"/>
    </location>
</feature>
<dbReference type="OrthoDB" id="9769665at2"/>
<sequence>MKKQLFIVLTAILAVSCGETKKAETQAELFARIDSEIKQNAKGYSTLKEASETIGHRLTGSENGAKAEEYTYNKFKEYGFEDVEYQSFEVEAWSRGTVSVTINEEPVKAVTLGHSPVEAMVSGEIVDMGNGLEVDYAAKPDAVKDKIALVYISILEGSPEGLSNLHRSEKTALAIKYGAKGIIIINQVDNGVLLTGTASVTGELIPIPAVCIGKEDGMALKETLKEGTASATIEMTNNSDMISARNVVATLPGSEIPNEIIVIGGHLDSWDLATGAIDNGIGSFAVLDIARAFKANNLQPKRTVKFVMFMGEEQGLFGSRHMVAEALKEGTMDQIKYMMNLDMAGNPIGMNAGGKLDNEAFFTNLGAAIQQQDSIYKNEFSNRSGLHSDHQPFMLEGVPILSVHSNLDRSIYGCYHSDCDDFDLVNEEHMTNTSRFGTMMLYGLANAETLPATKMDSETTKEFMIKNDLKEKLIIGGDWKWEE</sequence>
<evidence type="ECO:0000256" key="16">
    <source>
        <dbReference type="ARBA" id="ARBA00023145"/>
    </source>
</evidence>
<keyword evidence="11 23" id="KW-0378">Hydrolase</keyword>
<evidence type="ECO:0000256" key="20">
    <source>
        <dbReference type="ARBA" id="ARBA00033328"/>
    </source>
</evidence>
<dbReference type="GO" id="GO:0070573">
    <property type="term" value="F:metallodipeptidase activity"/>
    <property type="evidence" value="ECO:0007669"/>
    <property type="project" value="InterPro"/>
</dbReference>
<keyword evidence="10" id="KW-0732">Signal</keyword>